<accession>A0A2T4A248</accession>
<gene>
    <name evidence="1" type="ORF">M431DRAFT_539964</name>
</gene>
<proteinExistence type="predicted"/>
<evidence type="ECO:0000313" key="1">
    <source>
        <dbReference type="EMBL" id="PTB51108.1"/>
    </source>
</evidence>
<evidence type="ECO:0000313" key="2">
    <source>
        <dbReference type="Proteomes" id="UP000241690"/>
    </source>
</evidence>
<keyword evidence="2" id="KW-1185">Reference proteome</keyword>
<feature type="non-terminal residue" evidence="1">
    <location>
        <position position="1"/>
    </location>
</feature>
<name>A0A2T4A248_TRIHA</name>
<dbReference type="GeneID" id="36629629"/>
<sequence length="180" mass="20608">ASSIPFFIHFISGLPKNPDQVKNTQKPRIWLTISCSHAPKIKKNRRQSRYHHHIFHAFPKQSNYKHEKNGRSIPIVSLCLFPHPLISCRIETTSSNIGRAGYLTRQPDKDHSPVPSQTEKCYKKTTQSEMNHPMHTFVHSYINRPVWVPPLLGPPATHFSYSQASTPWARPRTGRISAIA</sequence>
<dbReference type="EMBL" id="KZ679686">
    <property type="protein sequence ID" value="PTB51108.1"/>
    <property type="molecule type" value="Genomic_DNA"/>
</dbReference>
<organism evidence="1 2">
    <name type="scientific">Trichoderma harzianum CBS 226.95</name>
    <dbReference type="NCBI Taxonomy" id="983964"/>
    <lineage>
        <taxon>Eukaryota</taxon>
        <taxon>Fungi</taxon>
        <taxon>Dikarya</taxon>
        <taxon>Ascomycota</taxon>
        <taxon>Pezizomycotina</taxon>
        <taxon>Sordariomycetes</taxon>
        <taxon>Hypocreomycetidae</taxon>
        <taxon>Hypocreales</taxon>
        <taxon>Hypocreaceae</taxon>
        <taxon>Trichoderma</taxon>
    </lineage>
</organism>
<reference evidence="1 2" key="1">
    <citation type="submission" date="2016-07" db="EMBL/GenBank/DDBJ databases">
        <title>Multiple horizontal gene transfer events from other fungi enriched the ability of initially mycotrophic Trichoderma (Ascomycota) to feed on dead plant biomass.</title>
        <authorList>
            <consortium name="DOE Joint Genome Institute"/>
            <person name="Aerts A."/>
            <person name="Atanasova L."/>
            <person name="Chenthamara K."/>
            <person name="Zhang J."/>
            <person name="Grujic M."/>
            <person name="Henrissat B."/>
            <person name="Kuo A."/>
            <person name="Salamov A."/>
            <person name="Lipzen A."/>
            <person name="Labutti K."/>
            <person name="Barry K."/>
            <person name="Miao Y."/>
            <person name="Rahimi M.J."/>
            <person name="Shen Q."/>
            <person name="Grigoriev I.V."/>
            <person name="Kubicek C.P."/>
            <person name="Druzhinina I.S."/>
        </authorList>
    </citation>
    <scope>NUCLEOTIDE SEQUENCE [LARGE SCALE GENOMIC DNA]</scope>
    <source>
        <strain evidence="1 2">CBS 226.95</strain>
    </source>
</reference>
<dbReference type="RefSeq" id="XP_024770785.1">
    <property type="nucleotide sequence ID" value="XM_024921057.1"/>
</dbReference>
<dbReference type="AlphaFoldDB" id="A0A2T4A248"/>
<dbReference type="Proteomes" id="UP000241690">
    <property type="component" value="Unassembled WGS sequence"/>
</dbReference>
<protein>
    <submittedName>
        <fullName evidence="1">Uncharacterized protein</fullName>
    </submittedName>
</protein>